<dbReference type="PANTHER" id="PTHR43175:SF3">
    <property type="entry name" value="CARBON DISULFIDE HYDROLASE"/>
    <property type="match status" value="1"/>
</dbReference>
<gene>
    <name evidence="7" type="ORF">SAMN02745906_2306</name>
</gene>
<dbReference type="EMBL" id="LT630003">
    <property type="protein sequence ID" value="SET83791.1"/>
    <property type="molecule type" value="Genomic_DNA"/>
</dbReference>
<dbReference type="Gene3D" id="3.40.1050.10">
    <property type="entry name" value="Carbonic anhydrase"/>
    <property type="match status" value="1"/>
</dbReference>
<dbReference type="SUPFAM" id="SSF53056">
    <property type="entry name" value="beta-carbonic anhydrase, cab"/>
    <property type="match status" value="1"/>
</dbReference>
<comment type="catalytic activity">
    <reaction evidence="6">
        <text>hydrogencarbonate + H(+) = CO2 + H2O</text>
        <dbReference type="Rhea" id="RHEA:10748"/>
        <dbReference type="ChEBI" id="CHEBI:15377"/>
        <dbReference type="ChEBI" id="CHEBI:15378"/>
        <dbReference type="ChEBI" id="CHEBI:16526"/>
        <dbReference type="ChEBI" id="CHEBI:17544"/>
        <dbReference type="EC" id="4.2.1.1"/>
    </reaction>
</comment>
<evidence type="ECO:0000256" key="2">
    <source>
        <dbReference type="ARBA" id="ARBA00006217"/>
    </source>
</evidence>
<dbReference type="InterPro" id="IPR036874">
    <property type="entry name" value="Carbonic_anhydrase_sf"/>
</dbReference>
<dbReference type="EC" id="4.2.1.1" evidence="3"/>
<dbReference type="Proteomes" id="UP000198970">
    <property type="component" value="Chromosome I"/>
</dbReference>
<name>A0ABY1C9N1_9FIRM</name>
<dbReference type="RefSeq" id="WP_025233846.1">
    <property type="nucleotide sequence ID" value="NZ_LT630003.1"/>
</dbReference>
<evidence type="ECO:0000256" key="5">
    <source>
        <dbReference type="ARBA" id="ARBA00022833"/>
    </source>
</evidence>
<keyword evidence="4" id="KW-0479">Metal-binding</keyword>
<dbReference type="PANTHER" id="PTHR43175">
    <property type="entry name" value="CARBONIC ANHYDRASE"/>
    <property type="match status" value="1"/>
</dbReference>
<proteinExistence type="inferred from homology"/>
<dbReference type="InterPro" id="IPR001765">
    <property type="entry name" value="Carbonic_anhydrase"/>
</dbReference>
<sequence>MINEILKFNKEFVENKGYVKYITNKFPDKKVAIVSCMDTRLTELLPMALGLKNGDAKIIKNAGGIISHPFGSAMRSLLIGIYELDVKEILVIGHTDCGARHTDSKKIIEKMKQRGIEQKNIDLVKYYGIDFDTWLGGFKDLDLSIKKSVELIRNHPFVPEEIMIHGLVIDSVTGELRKVI</sequence>
<reference evidence="7 8" key="1">
    <citation type="submission" date="2016-10" db="EMBL/GenBank/DDBJ databases">
        <authorList>
            <person name="Varghese N."/>
            <person name="Submissions S."/>
        </authorList>
    </citation>
    <scope>NUCLEOTIDE SEQUENCE [LARGE SCALE GENOMIC DNA]</scope>
    <source>
        <strain evidence="7 8">ATCC 19403</strain>
    </source>
</reference>
<comment type="similarity">
    <text evidence="2">Belongs to the beta-class carbonic anhydrase family.</text>
</comment>
<comment type="cofactor">
    <cofactor evidence="1">
        <name>Zn(2+)</name>
        <dbReference type="ChEBI" id="CHEBI:29105"/>
    </cofactor>
</comment>
<keyword evidence="5" id="KW-0862">Zinc</keyword>
<evidence type="ECO:0000256" key="6">
    <source>
        <dbReference type="ARBA" id="ARBA00048348"/>
    </source>
</evidence>
<evidence type="ECO:0000313" key="8">
    <source>
        <dbReference type="Proteomes" id="UP000198970"/>
    </source>
</evidence>
<keyword evidence="8" id="KW-1185">Reference proteome</keyword>
<organism evidence="7 8">
    <name type="scientific">Lacrimispora sphenoides JCM 1415</name>
    <dbReference type="NCBI Taxonomy" id="1297793"/>
    <lineage>
        <taxon>Bacteria</taxon>
        <taxon>Bacillati</taxon>
        <taxon>Bacillota</taxon>
        <taxon>Clostridia</taxon>
        <taxon>Lachnospirales</taxon>
        <taxon>Lachnospiraceae</taxon>
        <taxon>Lacrimispora</taxon>
    </lineage>
</organism>
<protein>
    <recommendedName>
        <fullName evidence="3">carbonic anhydrase</fullName>
        <ecNumber evidence="3">4.2.1.1</ecNumber>
    </recommendedName>
</protein>
<evidence type="ECO:0000256" key="4">
    <source>
        <dbReference type="ARBA" id="ARBA00022723"/>
    </source>
</evidence>
<evidence type="ECO:0000313" key="7">
    <source>
        <dbReference type="EMBL" id="SET83791.1"/>
    </source>
</evidence>
<dbReference type="SMART" id="SM00947">
    <property type="entry name" value="Pro_CA"/>
    <property type="match status" value="1"/>
</dbReference>
<evidence type="ECO:0000256" key="3">
    <source>
        <dbReference type="ARBA" id="ARBA00012925"/>
    </source>
</evidence>
<dbReference type="CDD" id="cd03379">
    <property type="entry name" value="beta_CA_cladeD"/>
    <property type="match status" value="1"/>
</dbReference>
<dbReference type="Pfam" id="PF00484">
    <property type="entry name" value="Pro_CA"/>
    <property type="match status" value="1"/>
</dbReference>
<accession>A0ABY1C9N1</accession>
<evidence type="ECO:0000256" key="1">
    <source>
        <dbReference type="ARBA" id="ARBA00001947"/>
    </source>
</evidence>